<gene>
    <name evidence="2" type="ORF">J0S82_008626</name>
</gene>
<evidence type="ECO:0000313" key="3">
    <source>
        <dbReference type="Proteomes" id="UP000700334"/>
    </source>
</evidence>
<protein>
    <submittedName>
        <fullName evidence="2">Dual specificity protein phosphatase 16</fullName>
    </submittedName>
</protein>
<organism evidence="2 3">
    <name type="scientific">Galemys pyrenaicus</name>
    <name type="common">Iberian desman</name>
    <name type="synonym">Pyrenean desman</name>
    <dbReference type="NCBI Taxonomy" id="202257"/>
    <lineage>
        <taxon>Eukaryota</taxon>
        <taxon>Metazoa</taxon>
        <taxon>Chordata</taxon>
        <taxon>Craniata</taxon>
        <taxon>Vertebrata</taxon>
        <taxon>Euteleostomi</taxon>
        <taxon>Mammalia</taxon>
        <taxon>Eutheria</taxon>
        <taxon>Laurasiatheria</taxon>
        <taxon>Eulipotyphla</taxon>
        <taxon>Talpidae</taxon>
        <taxon>Galemys</taxon>
    </lineage>
</organism>
<reference evidence="2" key="1">
    <citation type="journal article" date="2021" name="Evol. Appl.">
        <title>The genome of the Pyrenean desman and the effects of bottlenecks and inbreeding on the genomic landscape of an endangered species.</title>
        <authorList>
            <person name="Escoda L."/>
            <person name="Castresana J."/>
        </authorList>
    </citation>
    <scope>NUCLEOTIDE SEQUENCE</scope>
    <source>
        <strain evidence="2">IBE-C5619</strain>
    </source>
</reference>
<dbReference type="AlphaFoldDB" id="A0A8J6DJ47"/>
<keyword evidence="3" id="KW-1185">Reference proteome</keyword>
<accession>A0A8J6DJ47</accession>
<comment type="caution">
    <text evidence="2">The sequence shown here is derived from an EMBL/GenBank/DDBJ whole genome shotgun (WGS) entry which is preliminary data.</text>
</comment>
<dbReference type="Proteomes" id="UP000700334">
    <property type="component" value="Unassembled WGS sequence"/>
</dbReference>
<dbReference type="OrthoDB" id="165342at2759"/>
<dbReference type="EMBL" id="JAGFMF010011830">
    <property type="protein sequence ID" value="KAG8511402.1"/>
    <property type="molecule type" value="Genomic_DNA"/>
</dbReference>
<sequence length="361" mass="39254">MMLPIYARVPTQVCPLAHAHPGMLAAPQVSIISEYNTSHILEVMELELLEADEVMATLVALLSFPIVFLTSVKENPLPSLCISQHCLTLTNTDSTQTLFKLCLGCQCDVLTKTGYVLNASNTYPKPTFIPKYHFLSMNDNFTKMVMLDKTVAFIEKAKASNGYIPVNYLPQVTALGKLNVPVSAVEEGGKKSEVPFSPPYSNSTTSATAGQSIQPPLLEDSSQVLAQVLNALHLPSEEWKHKEAPHEVYSGLVLQAWYSDILASQISTLALTSSWYFAMDSSCFSSSSIYGGCASYLTCSNSPPATISLTFPCERCQTHAEDITEPSVTAGDDDLVALHENLALQQGQEVLYQESENGGRA</sequence>
<evidence type="ECO:0000256" key="1">
    <source>
        <dbReference type="SAM" id="MobiDB-lite"/>
    </source>
</evidence>
<evidence type="ECO:0000313" key="2">
    <source>
        <dbReference type="EMBL" id="KAG8511402.1"/>
    </source>
</evidence>
<feature type="compositionally biased region" description="Polar residues" evidence="1">
    <location>
        <begin position="199"/>
        <end position="213"/>
    </location>
</feature>
<proteinExistence type="predicted"/>
<feature type="region of interest" description="Disordered" evidence="1">
    <location>
        <begin position="189"/>
        <end position="213"/>
    </location>
</feature>
<name>A0A8J6DJ47_GALPY</name>